<evidence type="ECO:0000256" key="10">
    <source>
        <dbReference type="ARBA" id="ARBA00022840"/>
    </source>
</evidence>
<evidence type="ECO:0000313" key="17">
    <source>
        <dbReference type="EMBL" id="ACA88220.1"/>
    </source>
</evidence>
<dbReference type="AlphaFoldDB" id="B1KG83"/>
<evidence type="ECO:0000256" key="5">
    <source>
        <dbReference type="ARBA" id="ARBA00022553"/>
    </source>
</evidence>
<keyword evidence="13 14" id="KW-0472">Membrane</keyword>
<dbReference type="SMART" id="SM00388">
    <property type="entry name" value="HisKA"/>
    <property type="match status" value="1"/>
</dbReference>
<dbReference type="InterPro" id="IPR050398">
    <property type="entry name" value="HssS/ArlS-like"/>
</dbReference>
<dbReference type="InterPro" id="IPR004358">
    <property type="entry name" value="Sig_transdc_His_kin-like_C"/>
</dbReference>
<evidence type="ECO:0000256" key="7">
    <source>
        <dbReference type="ARBA" id="ARBA00022692"/>
    </source>
</evidence>
<keyword evidence="6" id="KW-0808">Transferase</keyword>
<dbReference type="Gene3D" id="1.10.287.130">
    <property type="match status" value="1"/>
</dbReference>
<dbReference type="InterPro" id="IPR005467">
    <property type="entry name" value="His_kinase_dom"/>
</dbReference>
<gene>
    <name evidence="17" type="ordered locus">Swoo_3963</name>
</gene>
<dbReference type="EC" id="2.7.13.3" evidence="3"/>
<keyword evidence="11 14" id="KW-1133">Transmembrane helix</keyword>
<dbReference type="GO" id="GO:0005886">
    <property type="term" value="C:plasma membrane"/>
    <property type="evidence" value="ECO:0007669"/>
    <property type="project" value="UniProtKB-SubCell"/>
</dbReference>
<dbReference type="Proteomes" id="UP000002168">
    <property type="component" value="Chromosome"/>
</dbReference>
<keyword evidence="8" id="KW-0547">Nucleotide-binding</keyword>
<keyword evidence="12" id="KW-0902">Two-component regulatory system</keyword>
<evidence type="ECO:0000256" key="9">
    <source>
        <dbReference type="ARBA" id="ARBA00022777"/>
    </source>
</evidence>
<evidence type="ECO:0000313" key="18">
    <source>
        <dbReference type="Proteomes" id="UP000002168"/>
    </source>
</evidence>
<dbReference type="STRING" id="392500.Swoo_3963"/>
<dbReference type="CDD" id="cd06225">
    <property type="entry name" value="HAMP"/>
    <property type="match status" value="1"/>
</dbReference>
<keyword evidence="18" id="KW-1185">Reference proteome</keyword>
<dbReference type="SMART" id="SM00304">
    <property type="entry name" value="HAMP"/>
    <property type="match status" value="1"/>
</dbReference>
<dbReference type="EMBL" id="CP000961">
    <property type="protein sequence ID" value="ACA88220.1"/>
    <property type="molecule type" value="Genomic_DNA"/>
</dbReference>
<reference evidence="17 18" key="1">
    <citation type="submission" date="2008-02" db="EMBL/GenBank/DDBJ databases">
        <title>Complete sequence of Shewanella woodyi ATCC 51908.</title>
        <authorList>
            <consortium name="US DOE Joint Genome Institute"/>
            <person name="Copeland A."/>
            <person name="Lucas S."/>
            <person name="Lapidus A."/>
            <person name="Glavina del Rio T."/>
            <person name="Dalin E."/>
            <person name="Tice H."/>
            <person name="Bruce D."/>
            <person name="Goodwin L."/>
            <person name="Pitluck S."/>
            <person name="Sims D."/>
            <person name="Brettin T."/>
            <person name="Detter J.C."/>
            <person name="Han C."/>
            <person name="Kuske C.R."/>
            <person name="Schmutz J."/>
            <person name="Larimer F."/>
            <person name="Land M."/>
            <person name="Hauser L."/>
            <person name="Kyrpides N."/>
            <person name="Lykidis A."/>
            <person name="Zhao J.-S."/>
            <person name="Richardson P."/>
        </authorList>
    </citation>
    <scope>NUCLEOTIDE SEQUENCE [LARGE SCALE GENOMIC DNA]</scope>
    <source>
        <strain evidence="18">ATCC 51908 / MS32</strain>
    </source>
</reference>
<dbReference type="SUPFAM" id="SSF158472">
    <property type="entry name" value="HAMP domain-like"/>
    <property type="match status" value="1"/>
</dbReference>
<organism evidence="17 18">
    <name type="scientific">Shewanella woodyi (strain ATCC 51908 / MS32)</name>
    <dbReference type="NCBI Taxonomy" id="392500"/>
    <lineage>
        <taxon>Bacteria</taxon>
        <taxon>Pseudomonadati</taxon>
        <taxon>Pseudomonadota</taxon>
        <taxon>Gammaproteobacteria</taxon>
        <taxon>Alteromonadales</taxon>
        <taxon>Shewanellaceae</taxon>
        <taxon>Shewanella</taxon>
    </lineage>
</organism>
<evidence type="ECO:0000256" key="11">
    <source>
        <dbReference type="ARBA" id="ARBA00022989"/>
    </source>
</evidence>
<proteinExistence type="predicted"/>
<evidence type="ECO:0000256" key="6">
    <source>
        <dbReference type="ARBA" id="ARBA00022679"/>
    </source>
</evidence>
<dbReference type="FunFam" id="3.30.565.10:FF:000006">
    <property type="entry name" value="Sensor histidine kinase WalK"/>
    <property type="match status" value="1"/>
</dbReference>
<evidence type="ECO:0000256" key="8">
    <source>
        <dbReference type="ARBA" id="ARBA00022741"/>
    </source>
</evidence>
<dbReference type="GO" id="GO:0005524">
    <property type="term" value="F:ATP binding"/>
    <property type="evidence" value="ECO:0007669"/>
    <property type="project" value="UniProtKB-KW"/>
</dbReference>
<dbReference type="SMART" id="SM00387">
    <property type="entry name" value="HATPase_c"/>
    <property type="match status" value="1"/>
</dbReference>
<dbReference type="SUPFAM" id="SSF47384">
    <property type="entry name" value="Homodimeric domain of signal transducing histidine kinase"/>
    <property type="match status" value="1"/>
</dbReference>
<dbReference type="CDD" id="cd00082">
    <property type="entry name" value="HisKA"/>
    <property type="match status" value="1"/>
</dbReference>
<evidence type="ECO:0000256" key="2">
    <source>
        <dbReference type="ARBA" id="ARBA00004651"/>
    </source>
</evidence>
<accession>B1KG83</accession>
<evidence type="ECO:0000259" key="16">
    <source>
        <dbReference type="PROSITE" id="PS50885"/>
    </source>
</evidence>
<feature type="transmembrane region" description="Helical" evidence="14">
    <location>
        <begin position="158"/>
        <end position="176"/>
    </location>
</feature>
<dbReference type="InterPro" id="IPR036097">
    <property type="entry name" value="HisK_dim/P_sf"/>
</dbReference>
<evidence type="ECO:0000256" key="14">
    <source>
        <dbReference type="SAM" id="Phobius"/>
    </source>
</evidence>
<dbReference type="PROSITE" id="PS50885">
    <property type="entry name" value="HAMP"/>
    <property type="match status" value="1"/>
</dbReference>
<sequence length="454" mass="51381" precursor="true">MKLRNSVFIAIFATALISTIFLLLLQQIRFSYAFNEYMSKSRTERIEKLHLRLTDGFAETGNWQFLTDQFDTANSDNNTADEQNLERLNKWLLWFDFPRGVAILDANNAELIGEFESNMQLTAIFHQNEEVGFLAVKDNSEVKAELDSHFVKQQIRSLIFITLLTLLTALLSAYFFSRKLTRPISDIANVLNNLRKGDFSTRSEYKHSNELGQLSSDVNYLANTLEQNRDSRQRWITDISHELRTPITIMMGELECLEDGLTPFDSKAVTSLKEEVSGLNKLVADLHQLTIAEQGELRLECQPNNISEMVQKCLQKYQPIFTERDITTTNQLPSSLIAHVDKTRLQQVLVNLFENCARYTDIAGDIRISASQDNQFVTLVIENTAPEISEESLPKLFDRLYRVDESRNKFSGGSGLGLAICTAIVEAHGGKIRATYSSLNGLAVSMTLPVSSII</sequence>
<dbReference type="Pfam" id="PF02518">
    <property type="entry name" value="HATPase_c"/>
    <property type="match status" value="1"/>
</dbReference>
<dbReference type="HOGENOM" id="CLU_000445_89_6_6"/>
<dbReference type="Gene3D" id="3.30.565.10">
    <property type="entry name" value="Histidine kinase-like ATPase, C-terminal domain"/>
    <property type="match status" value="1"/>
</dbReference>
<dbReference type="SUPFAM" id="SSF55874">
    <property type="entry name" value="ATPase domain of HSP90 chaperone/DNA topoisomerase II/histidine kinase"/>
    <property type="match status" value="1"/>
</dbReference>
<evidence type="ECO:0000256" key="4">
    <source>
        <dbReference type="ARBA" id="ARBA00022475"/>
    </source>
</evidence>
<keyword evidence="7 14" id="KW-0812">Transmembrane</keyword>
<dbReference type="PRINTS" id="PR00344">
    <property type="entry name" value="BCTRLSENSOR"/>
</dbReference>
<dbReference type="InterPro" id="IPR003661">
    <property type="entry name" value="HisK_dim/P_dom"/>
</dbReference>
<keyword evidence="4" id="KW-1003">Cell membrane</keyword>
<comment type="subcellular location">
    <subcellularLocation>
        <location evidence="2">Cell membrane</location>
        <topology evidence="2">Multi-pass membrane protein</topology>
    </subcellularLocation>
</comment>
<evidence type="ECO:0000256" key="3">
    <source>
        <dbReference type="ARBA" id="ARBA00012438"/>
    </source>
</evidence>
<protein>
    <recommendedName>
        <fullName evidence="3">histidine kinase</fullName>
        <ecNumber evidence="3">2.7.13.3</ecNumber>
    </recommendedName>
</protein>
<dbReference type="PANTHER" id="PTHR45528:SF1">
    <property type="entry name" value="SENSOR HISTIDINE KINASE CPXA"/>
    <property type="match status" value="1"/>
</dbReference>
<evidence type="ECO:0000256" key="13">
    <source>
        <dbReference type="ARBA" id="ARBA00023136"/>
    </source>
</evidence>
<keyword evidence="5" id="KW-0597">Phosphoprotein</keyword>
<evidence type="ECO:0000256" key="1">
    <source>
        <dbReference type="ARBA" id="ARBA00000085"/>
    </source>
</evidence>
<dbReference type="Gene3D" id="6.10.340.10">
    <property type="match status" value="1"/>
</dbReference>
<dbReference type="InterPro" id="IPR003594">
    <property type="entry name" value="HATPase_dom"/>
</dbReference>
<evidence type="ECO:0000256" key="12">
    <source>
        <dbReference type="ARBA" id="ARBA00023012"/>
    </source>
</evidence>
<feature type="domain" description="Histidine kinase" evidence="15">
    <location>
        <begin position="238"/>
        <end position="452"/>
    </location>
</feature>
<dbReference type="RefSeq" id="WP_012326550.1">
    <property type="nucleotide sequence ID" value="NC_010506.1"/>
</dbReference>
<comment type="catalytic activity">
    <reaction evidence="1">
        <text>ATP + protein L-histidine = ADP + protein N-phospho-L-histidine.</text>
        <dbReference type="EC" id="2.7.13.3"/>
    </reaction>
</comment>
<dbReference type="eggNOG" id="COG2205">
    <property type="taxonomic scope" value="Bacteria"/>
</dbReference>
<dbReference type="InterPro" id="IPR003660">
    <property type="entry name" value="HAMP_dom"/>
</dbReference>
<dbReference type="InterPro" id="IPR036890">
    <property type="entry name" value="HATPase_C_sf"/>
</dbReference>
<feature type="domain" description="HAMP" evidence="16">
    <location>
        <begin position="178"/>
        <end position="230"/>
    </location>
</feature>
<dbReference type="Pfam" id="PF00512">
    <property type="entry name" value="HisKA"/>
    <property type="match status" value="1"/>
</dbReference>
<dbReference type="KEGG" id="swd:Swoo_3963"/>
<keyword evidence="10" id="KW-0067">ATP-binding</keyword>
<dbReference type="PANTHER" id="PTHR45528">
    <property type="entry name" value="SENSOR HISTIDINE KINASE CPXA"/>
    <property type="match status" value="1"/>
</dbReference>
<dbReference type="PROSITE" id="PS50109">
    <property type="entry name" value="HIS_KIN"/>
    <property type="match status" value="1"/>
</dbReference>
<evidence type="ECO:0000259" key="15">
    <source>
        <dbReference type="PROSITE" id="PS50109"/>
    </source>
</evidence>
<keyword evidence="9 17" id="KW-0418">Kinase</keyword>
<dbReference type="Pfam" id="PF00672">
    <property type="entry name" value="HAMP"/>
    <property type="match status" value="1"/>
</dbReference>
<name>B1KG83_SHEWM</name>
<dbReference type="GO" id="GO:0000155">
    <property type="term" value="F:phosphorelay sensor kinase activity"/>
    <property type="evidence" value="ECO:0007669"/>
    <property type="project" value="InterPro"/>
</dbReference>